<dbReference type="GO" id="GO:0006310">
    <property type="term" value="P:DNA recombination"/>
    <property type="evidence" value="ECO:0007669"/>
    <property type="project" value="InterPro"/>
</dbReference>
<dbReference type="GO" id="GO:0015074">
    <property type="term" value="P:DNA integration"/>
    <property type="evidence" value="ECO:0007669"/>
    <property type="project" value="InterPro"/>
</dbReference>
<dbReference type="SUPFAM" id="SSF56349">
    <property type="entry name" value="DNA breaking-rejoining enzymes"/>
    <property type="match status" value="1"/>
</dbReference>
<accession>A0A6M7TIN0</accession>
<evidence type="ECO:0000313" key="2">
    <source>
        <dbReference type="EMBL" id="RJT30563.1"/>
    </source>
</evidence>
<evidence type="ECO:0000256" key="1">
    <source>
        <dbReference type="SAM" id="MobiDB-lite"/>
    </source>
</evidence>
<dbReference type="EMBL" id="QZXA01000010">
    <property type="protein sequence ID" value="RJT30563.1"/>
    <property type="molecule type" value="Genomic_DNA"/>
</dbReference>
<dbReference type="GO" id="GO:0003677">
    <property type="term" value="F:DNA binding"/>
    <property type="evidence" value="ECO:0007669"/>
    <property type="project" value="InterPro"/>
</dbReference>
<organism evidence="2 3">
    <name type="scientific">Mesorhizobium jarvisii</name>
    <dbReference type="NCBI Taxonomy" id="1777867"/>
    <lineage>
        <taxon>Bacteria</taxon>
        <taxon>Pseudomonadati</taxon>
        <taxon>Pseudomonadota</taxon>
        <taxon>Alphaproteobacteria</taxon>
        <taxon>Hyphomicrobiales</taxon>
        <taxon>Phyllobacteriaceae</taxon>
        <taxon>Mesorhizobium</taxon>
    </lineage>
</organism>
<dbReference type="AlphaFoldDB" id="A0A6M7TIN0"/>
<proteinExistence type="predicted"/>
<comment type="caution">
    <text evidence="2">The sequence shown here is derived from an EMBL/GenBank/DDBJ whole genome shotgun (WGS) entry which is preliminary data.</text>
</comment>
<feature type="compositionally biased region" description="Basic and acidic residues" evidence="1">
    <location>
        <begin position="22"/>
        <end position="31"/>
    </location>
</feature>
<gene>
    <name evidence="2" type="ORF">D3242_24625</name>
</gene>
<dbReference type="InterPro" id="IPR013762">
    <property type="entry name" value="Integrase-like_cat_sf"/>
</dbReference>
<dbReference type="Gene3D" id="1.10.443.10">
    <property type="entry name" value="Intergrase catalytic core"/>
    <property type="match status" value="1"/>
</dbReference>
<dbReference type="RefSeq" id="WP_064985610.1">
    <property type="nucleotide sequence ID" value="NZ_CP033507.1"/>
</dbReference>
<protein>
    <submittedName>
        <fullName evidence="2">Uncharacterized protein</fullName>
    </submittedName>
</protein>
<sequence>MPINIKHVSWRDGRPRFQPSKTLREAGHTGKDLRHEDGRWFSRGEAVDWSDAFSKALEKAAKQAKGVTRPAPARTAKFYTVAQLGEDWRKSRKFQLPTDKGELRRQVAEKIVYAPKTVVDYKQKLRVVEEFDPTLWASPVDALSQPVLFGLYEELVARRGISTARGAIATLSIALGWGKRRGKFTFRENMGVNPAQDLQMATPPPRIRFGTRTEIETLVAVADHIGVPECGDMTMLGVWSGQRQGDRLALEDFGLIKGRRHFRQAKTGAIVAVLEAPELERRLAASAERRRAAKAEALLGADPDQRPAIERRFKRVILNEHFDKRYGKCFWRPFEGQHYSHVFARVRDIAVAGIRADNGVDWLIKPCKTLADFVEPDLRDTAVTWLALAGCTIPEICAITGHSLSSATRVLKHYLAVHPEMADAAIRKMVAWYEADGETEFGL</sequence>
<evidence type="ECO:0000313" key="3">
    <source>
        <dbReference type="Proteomes" id="UP000275530"/>
    </source>
</evidence>
<feature type="region of interest" description="Disordered" evidence="1">
    <location>
        <begin position="12"/>
        <end position="31"/>
    </location>
</feature>
<reference evidence="2 3" key="1">
    <citation type="submission" date="2018-09" db="EMBL/GenBank/DDBJ databases">
        <title>Mesorhizobium carmichaelinearum sp. nov. isolated from Carmichaelinea spp. root nodules in New Zealand.</title>
        <authorList>
            <person name="De Meyer S.E."/>
        </authorList>
    </citation>
    <scope>NUCLEOTIDE SEQUENCE [LARGE SCALE GENOMIC DNA]</scope>
    <source>
        <strain evidence="2 3">LMG 28313</strain>
    </source>
</reference>
<dbReference type="InterPro" id="IPR011010">
    <property type="entry name" value="DNA_brk_join_enz"/>
</dbReference>
<name>A0A6M7TIN0_9HYPH</name>
<dbReference type="Proteomes" id="UP000275530">
    <property type="component" value="Unassembled WGS sequence"/>
</dbReference>
<keyword evidence="3" id="KW-1185">Reference proteome</keyword>